<reference evidence="1" key="1">
    <citation type="submission" date="2022-08" db="EMBL/GenBank/DDBJ databases">
        <authorList>
            <person name="Tian L."/>
        </authorList>
    </citation>
    <scope>NUCLEOTIDE SEQUENCE</scope>
    <source>
        <strain evidence="1">CM253</strain>
        <plasmid evidence="1">pshk1</plasmid>
    </source>
</reference>
<accession>A0ABY5Q8I8</accession>
<evidence type="ECO:0000313" key="1">
    <source>
        <dbReference type="EMBL" id="UUY52766.1"/>
    </source>
</evidence>
<dbReference type="GeneID" id="95579047"/>
<dbReference type="Proteomes" id="UP001057738">
    <property type="component" value="Plasmid pshk1"/>
</dbReference>
<sequence>MSEPAEEPRTFADLVDGFGWRSPKQFIRVYAAVAARIGEREDVTDRQIRRWRAPSPPCPQPGRQRVLEAMLGVPLEQAGFRVPEHRRNAVTASVAVLDPIPELRERPDPMQDRRTILAAAGGIALGATGIGAAPATAYDAPRIGTDTVTDLRRGLASLYGLDDRFGGATVGPLAAAHLSRVRRLIDTGSYPETIGRQLRLISGETAEHVGWLAFDAGDHARARSFWTQASETAAELRDDSLGVLVLASMALLELREKQPRHALDHARRAAELAAPWAPPSLLSILATREARALAMLGDSASARSTLANAARLYEKDRGSRPAPDWTLFHGPAELASAQAELFTAAGHHRAAVSWLRRSLERQETAYARNEALQRAGLAGALARSGEAEEAAHHLEQGEALLTEVSSGRARESLAVARRELDRVRPTR</sequence>
<gene>
    <name evidence="1" type="ORF">NRK68_36540</name>
</gene>
<geneLocation type="plasmid" evidence="1 2">
    <name>pshk1</name>
</geneLocation>
<name>A0ABY5Q8I8_9ACTN</name>
<evidence type="ECO:0000313" key="2">
    <source>
        <dbReference type="Proteomes" id="UP001057738"/>
    </source>
</evidence>
<keyword evidence="1" id="KW-0614">Plasmid</keyword>
<dbReference type="EMBL" id="CP102517">
    <property type="protein sequence ID" value="UUY52766.1"/>
    <property type="molecule type" value="Genomic_DNA"/>
</dbReference>
<proteinExistence type="predicted"/>
<evidence type="ECO:0008006" key="3">
    <source>
        <dbReference type="Google" id="ProtNLM"/>
    </source>
</evidence>
<dbReference type="Gene3D" id="1.25.40.10">
    <property type="entry name" value="Tetratricopeptide repeat domain"/>
    <property type="match status" value="1"/>
</dbReference>
<keyword evidence="2" id="KW-1185">Reference proteome</keyword>
<protein>
    <recommendedName>
        <fullName evidence="3">Transcriptional regulator</fullName>
    </recommendedName>
</protein>
<dbReference type="InterPro" id="IPR011990">
    <property type="entry name" value="TPR-like_helical_dom_sf"/>
</dbReference>
<dbReference type="SUPFAM" id="SSF48452">
    <property type="entry name" value="TPR-like"/>
    <property type="match status" value="1"/>
</dbReference>
<dbReference type="RefSeq" id="WP_257858465.1">
    <property type="nucleotide sequence ID" value="NZ_CP102517.1"/>
</dbReference>
<organism evidence="1 2">
    <name type="scientific">Streptomyces yangpuensis</name>
    <dbReference type="NCBI Taxonomy" id="1648182"/>
    <lineage>
        <taxon>Bacteria</taxon>
        <taxon>Bacillati</taxon>
        <taxon>Actinomycetota</taxon>
        <taxon>Actinomycetes</taxon>
        <taxon>Kitasatosporales</taxon>
        <taxon>Streptomycetaceae</taxon>
        <taxon>Streptomyces</taxon>
    </lineage>
</organism>